<dbReference type="InterPro" id="IPR036812">
    <property type="entry name" value="NAD(P)_OxRdtase_dom_sf"/>
</dbReference>
<dbReference type="SUPFAM" id="SSF51430">
    <property type="entry name" value="NAD(P)-linked oxidoreductase"/>
    <property type="match status" value="1"/>
</dbReference>
<organism evidence="3">
    <name type="scientific">marine sediment metagenome</name>
    <dbReference type="NCBI Taxonomy" id="412755"/>
    <lineage>
        <taxon>unclassified sequences</taxon>
        <taxon>metagenomes</taxon>
        <taxon>ecological metagenomes</taxon>
    </lineage>
</organism>
<gene>
    <name evidence="3" type="ORF">LCGC14_1459640</name>
</gene>
<dbReference type="InterPro" id="IPR020471">
    <property type="entry name" value="AKR"/>
</dbReference>
<dbReference type="PANTHER" id="PTHR43827:SF13">
    <property type="entry name" value="ALDO_KETO REDUCTASE FAMILY PROTEIN"/>
    <property type="match status" value="1"/>
</dbReference>
<accession>A0A0F9JG12</accession>
<dbReference type="PANTHER" id="PTHR43827">
    <property type="entry name" value="2,5-DIKETO-D-GLUCONIC ACID REDUCTASE"/>
    <property type="match status" value="1"/>
</dbReference>
<proteinExistence type="predicted"/>
<dbReference type="Pfam" id="PF00248">
    <property type="entry name" value="Aldo_ket_red"/>
    <property type="match status" value="1"/>
</dbReference>
<evidence type="ECO:0000256" key="1">
    <source>
        <dbReference type="ARBA" id="ARBA00023002"/>
    </source>
</evidence>
<dbReference type="Gene3D" id="3.20.20.100">
    <property type="entry name" value="NADP-dependent oxidoreductase domain"/>
    <property type="match status" value="1"/>
</dbReference>
<dbReference type="GO" id="GO:0016616">
    <property type="term" value="F:oxidoreductase activity, acting on the CH-OH group of donors, NAD or NADP as acceptor"/>
    <property type="evidence" value="ECO:0007669"/>
    <property type="project" value="UniProtKB-ARBA"/>
</dbReference>
<dbReference type="AlphaFoldDB" id="A0A0F9JG12"/>
<reference evidence="3" key="1">
    <citation type="journal article" date="2015" name="Nature">
        <title>Complex archaea that bridge the gap between prokaryotes and eukaryotes.</title>
        <authorList>
            <person name="Spang A."/>
            <person name="Saw J.H."/>
            <person name="Jorgensen S.L."/>
            <person name="Zaremba-Niedzwiedzka K."/>
            <person name="Martijn J."/>
            <person name="Lind A.E."/>
            <person name="van Eijk R."/>
            <person name="Schleper C."/>
            <person name="Guy L."/>
            <person name="Ettema T.J."/>
        </authorList>
    </citation>
    <scope>NUCLEOTIDE SEQUENCE</scope>
</reference>
<protein>
    <recommendedName>
        <fullName evidence="2">NADP-dependent oxidoreductase domain-containing protein</fullName>
    </recommendedName>
</protein>
<feature type="domain" description="NADP-dependent oxidoreductase" evidence="2">
    <location>
        <begin position="18"/>
        <end position="255"/>
    </location>
</feature>
<dbReference type="CDD" id="cd19071">
    <property type="entry name" value="AKR_AKR1-5-like"/>
    <property type="match status" value="1"/>
</dbReference>
<sequence>MEKNSTKQLFTQNNMPVMGLGTWQLTKDTAGTVLYAIEFGYRLIDTSSDYKTQPGIGEAIKNTTINRDEIYITTKVEETDDSYERTKSNLKELKLDYIDLMLIHRPPFIGAGEELWDGLIKAKKEGLVLDIGVSNYSIPLIEELIKKSDEIPAVNQIEWSPFGHSQEMFDYCLEKGIVIQAYSPLTRTKRFSDKILNEIAKKYGKSPAQILIRWNLQFGTVPIPMADQKEQLEEDLNVFNFEIDNEDMKRLSNLNEHYSSLRSLPYV</sequence>
<dbReference type="InterPro" id="IPR023210">
    <property type="entry name" value="NADP_OxRdtase_dom"/>
</dbReference>
<comment type="caution">
    <text evidence="3">The sequence shown here is derived from an EMBL/GenBank/DDBJ whole genome shotgun (WGS) entry which is preliminary data.</text>
</comment>
<dbReference type="PIRSF" id="PIRSF000097">
    <property type="entry name" value="AKR"/>
    <property type="match status" value="1"/>
</dbReference>
<dbReference type="EMBL" id="LAZR01010146">
    <property type="protein sequence ID" value="KKM68558.1"/>
    <property type="molecule type" value="Genomic_DNA"/>
</dbReference>
<evidence type="ECO:0000259" key="2">
    <source>
        <dbReference type="Pfam" id="PF00248"/>
    </source>
</evidence>
<keyword evidence="1" id="KW-0560">Oxidoreductase</keyword>
<dbReference type="FunFam" id="3.20.20.100:FF:000002">
    <property type="entry name" value="2,5-diketo-D-gluconic acid reductase A"/>
    <property type="match status" value="1"/>
</dbReference>
<dbReference type="InterPro" id="IPR018170">
    <property type="entry name" value="Aldo/ket_reductase_CS"/>
</dbReference>
<name>A0A0F9JG12_9ZZZZ</name>
<evidence type="ECO:0000313" key="3">
    <source>
        <dbReference type="EMBL" id="KKM68558.1"/>
    </source>
</evidence>
<dbReference type="PROSITE" id="PS00798">
    <property type="entry name" value="ALDOKETO_REDUCTASE_1"/>
    <property type="match status" value="1"/>
</dbReference>
<dbReference type="PRINTS" id="PR00069">
    <property type="entry name" value="ALDKETRDTASE"/>
</dbReference>